<evidence type="ECO:0000256" key="3">
    <source>
        <dbReference type="ARBA" id="ARBA00022536"/>
    </source>
</evidence>
<comment type="subcellular location">
    <subcellularLocation>
        <location evidence="13">Cell membrane</location>
        <topology evidence="13">Single-pass type I membrane protein</topology>
    </subcellularLocation>
    <subcellularLocation>
        <location evidence="1">Membrane</location>
        <topology evidence="1">Single-pass type I membrane protein</topology>
    </subcellularLocation>
</comment>
<evidence type="ECO:0000256" key="11">
    <source>
        <dbReference type="ARBA" id="ARBA00023157"/>
    </source>
</evidence>
<keyword evidence="6" id="KW-0677">Repeat</keyword>
<evidence type="ECO:0000256" key="15">
    <source>
        <dbReference type="SAM" id="SignalP"/>
    </source>
</evidence>
<dbReference type="PRINTS" id="PR01186">
    <property type="entry name" value="INTEGRINB"/>
</dbReference>
<feature type="transmembrane region" description="Helical" evidence="14">
    <location>
        <begin position="665"/>
        <end position="687"/>
    </location>
</feature>
<dbReference type="Proteomes" id="UP000838878">
    <property type="component" value="Chromosome 6"/>
</dbReference>
<dbReference type="Gene3D" id="2.60.40.1510">
    <property type="entry name" value="ntegrin, alpha v. Chain A, domain 3"/>
    <property type="match status" value="1"/>
</dbReference>
<dbReference type="Gene3D" id="1.20.5.100">
    <property type="entry name" value="Cytochrome c1, transmembrane anchor, C-terminal"/>
    <property type="match status" value="1"/>
</dbReference>
<evidence type="ECO:0000256" key="8">
    <source>
        <dbReference type="ARBA" id="ARBA00022989"/>
    </source>
</evidence>
<dbReference type="OrthoDB" id="410592at2759"/>
<evidence type="ECO:0000256" key="2">
    <source>
        <dbReference type="ARBA" id="ARBA00007449"/>
    </source>
</evidence>
<dbReference type="PROSITE" id="PS00243">
    <property type="entry name" value="I_EGF_1"/>
    <property type="match status" value="1"/>
</dbReference>
<keyword evidence="11" id="KW-1015">Disulfide bond</keyword>
<dbReference type="InterPro" id="IPR040622">
    <property type="entry name" value="EGF_integrin_1"/>
</dbReference>
<dbReference type="Gene3D" id="2.10.25.10">
    <property type="entry name" value="Laminin"/>
    <property type="match status" value="2"/>
</dbReference>
<dbReference type="Pfam" id="PF18372">
    <property type="entry name" value="I-EGF_1"/>
    <property type="match status" value="1"/>
</dbReference>
<dbReference type="Pfam" id="PF00362">
    <property type="entry name" value="Integrin_beta"/>
    <property type="match status" value="1"/>
</dbReference>
<evidence type="ECO:0000256" key="10">
    <source>
        <dbReference type="ARBA" id="ARBA00023136"/>
    </source>
</evidence>
<proteinExistence type="inferred from homology"/>
<dbReference type="SUPFAM" id="SSF53300">
    <property type="entry name" value="vWA-like"/>
    <property type="match status" value="1"/>
</dbReference>
<accession>A0A8J9UX53</accession>
<dbReference type="InterPro" id="IPR015812">
    <property type="entry name" value="Integrin_bsu"/>
</dbReference>
<evidence type="ECO:0000256" key="7">
    <source>
        <dbReference type="ARBA" id="ARBA00022889"/>
    </source>
</evidence>
<keyword evidence="4 13" id="KW-0812">Transmembrane</keyword>
<dbReference type="Pfam" id="PF07974">
    <property type="entry name" value="EGF_2"/>
    <property type="match status" value="1"/>
</dbReference>
<dbReference type="GO" id="GO:0033627">
    <property type="term" value="P:cell adhesion mediated by integrin"/>
    <property type="evidence" value="ECO:0007669"/>
    <property type="project" value="TreeGrafter"/>
</dbReference>
<dbReference type="PANTHER" id="PTHR10082:SF60">
    <property type="entry name" value="INTEGRIN BETA-PS"/>
    <property type="match status" value="1"/>
</dbReference>
<dbReference type="AlphaFoldDB" id="A0A8J9UX53"/>
<dbReference type="Gene3D" id="3.40.50.410">
    <property type="entry name" value="von Willebrand factor, type A domain"/>
    <property type="match status" value="1"/>
</dbReference>
<dbReference type="InterPro" id="IPR000742">
    <property type="entry name" value="EGF"/>
</dbReference>
<keyword evidence="9 13" id="KW-0401">Integrin</keyword>
<keyword evidence="18" id="KW-1185">Reference proteome</keyword>
<evidence type="ECO:0000256" key="12">
    <source>
        <dbReference type="ARBA" id="ARBA00023180"/>
    </source>
</evidence>
<keyword evidence="8 14" id="KW-1133">Transmembrane helix</keyword>
<keyword evidence="12" id="KW-0325">Glycoprotein</keyword>
<dbReference type="SMART" id="SM01241">
    <property type="entry name" value="Integrin_b_cyt"/>
    <property type="match status" value="1"/>
</dbReference>
<dbReference type="PANTHER" id="PTHR10082">
    <property type="entry name" value="INTEGRIN BETA SUBUNIT"/>
    <property type="match status" value="1"/>
</dbReference>
<dbReference type="InterPro" id="IPR036465">
    <property type="entry name" value="vWFA_dom_sf"/>
</dbReference>
<dbReference type="SUPFAM" id="SSF103575">
    <property type="entry name" value="Plexin repeat"/>
    <property type="match status" value="1"/>
</dbReference>
<dbReference type="GO" id="GO:0005178">
    <property type="term" value="F:integrin binding"/>
    <property type="evidence" value="ECO:0007669"/>
    <property type="project" value="TreeGrafter"/>
</dbReference>
<dbReference type="GO" id="GO:0008305">
    <property type="term" value="C:integrin complex"/>
    <property type="evidence" value="ECO:0007669"/>
    <property type="project" value="TreeGrafter"/>
</dbReference>
<dbReference type="GO" id="GO:0098609">
    <property type="term" value="P:cell-cell adhesion"/>
    <property type="evidence" value="ECO:0007669"/>
    <property type="project" value="TreeGrafter"/>
</dbReference>
<dbReference type="GO" id="GO:0009986">
    <property type="term" value="C:cell surface"/>
    <property type="evidence" value="ECO:0007669"/>
    <property type="project" value="TreeGrafter"/>
</dbReference>
<feature type="non-terminal residue" evidence="17">
    <location>
        <position position="736"/>
    </location>
</feature>
<evidence type="ECO:0000256" key="4">
    <source>
        <dbReference type="ARBA" id="ARBA00022692"/>
    </source>
</evidence>
<dbReference type="InterPro" id="IPR013111">
    <property type="entry name" value="EGF_extracell"/>
</dbReference>
<evidence type="ECO:0000256" key="9">
    <source>
        <dbReference type="ARBA" id="ARBA00023037"/>
    </source>
</evidence>
<dbReference type="InterPro" id="IPR057243">
    <property type="entry name" value="Integrin_I-EGF_CS"/>
</dbReference>
<dbReference type="EMBL" id="OV170226">
    <property type="protein sequence ID" value="CAH0726454.1"/>
    <property type="molecule type" value="Genomic_DNA"/>
</dbReference>
<keyword evidence="7 13" id="KW-0130">Cell adhesion</keyword>
<organism evidence="17 18">
    <name type="scientific">Brenthis ino</name>
    <name type="common">lesser marbled fritillary</name>
    <dbReference type="NCBI Taxonomy" id="405034"/>
    <lineage>
        <taxon>Eukaryota</taxon>
        <taxon>Metazoa</taxon>
        <taxon>Ecdysozoa</taxon>
        <taxon>Arthropoda</taxon>
        <taxon>Hexapoda</taxon>
        <taxon>Insecta</taxon>
        <taxon>Pterygota</taxon>
        <taxon>Neoptera</taxon>
        <taxon>Endopterygota</taxon>
        <taxon>Lepidoptera</taxon>
        <taxon>Glossata</taxon>
        <taxon>Ditrysia</taxon>
        <taxon>Papilionoidea</taxon>
        <taxon>Nymphalidae</taxon>
        <taxon>Heliconiinae</taxon>
        <taxon>Argynnini</taxon>
        <taxon>Brenthis</taxon>
    </lineage>
</organism>
<evidence type="ECO:0000313" key="17">
    <source>
        <dbReference type="EMBL" id="CAH0726454.1"/>
    </source>
</evidence>
<keyword evidence="10 14" id="KW-0472">Membrane</keyword>
<evidence type="ECO:0000256" key="13">
    <source>
        <dbReference type="RuleBase" id="RU000633"/>
    </source>
</evidence>
<dbReference type="PROSITE" id="PS00022">
    <property type="entry name" value="EGF_1"/>
    <property type="match status" value="1"/>
</dbReference>
<dbReference type="InterPro" id="IPR002369">
    <property type="entry name" value="Integrin_bsu_VWA"/>
</dbReference>
<evidence type="ECO:0000259" key="16">
    <source>
        <dbReference type="PROSITE" id="PS00022"/>
    </source>
</evidence>
<sequence length="736" mass="83561">MKLFLYIFFSILLGLEACNHKTCDGCIRDSAICAWCYQDNFEDIRCKAVTDITETWCPGHIMNPKSNAMVTENLDFNSSIGNVVQIRPQKLDVILRPGDSVNFEIFFKRADNYPVDLYFLFDGSETMVKIQNQTASHIEELYKMMYKMTNNVFLGIGSFIDKNALPFAFFKNSTHTYSFQNRLKLNNDLELSKNVLKNAPYGGNYDVQEGVLDALAQVIVCKDEIEWRNESTKIILVITNQPYHTVGDGKYAGIFQPYDGKCYLKNNKYSKELELDYPSVSIINKLASEEEIIVLFAVHNDVLNAYNALGENIRASKHAAFHGNEITKLLKSIYKGIIQSLKLKVNIDSNLQKYVQISFNPDCYNHPENTKCRVKVKEEKKIIGTIKLLEYTDVKNIEMSILFEGIKEKLKINVNALKDCDCKKEVNSSFCNYGGTLKCGVCECYEDRYGEKCHNPNDFSTCIALNTTAICSNHGHCDRGKCSCKEGYEGNYCECKTACPLETDDRCECVCGACKCKAGWDGDLCKCPSPPDCSARDDKICNGRGLCTCGKCECQDPANWDVRTKQDKYCNVSCAEEESCHKRQCSILEPLVLTYLQEDGYIYYDNVNITKEKNLTSQNSTGIWNLCPKLRVDVGCYTQFIYSYSEESYGIRLKIQSDLDYAETYYLLGGVSVLLLILIGLATLIAWKCITDRRDRLEFERFKKEVAASAMCDNPIFQPATNTFQNPAFGKRSFRS</sequence>
<dbReference type="SMART" id="SM00187">
    <property type="entry name" value="INB"/>
    <property type="match status" value="1"/>
</dbReference>
<keyword evidence="5 15" id="KW-0732">Signal</keyword>
<evidence type="ECO:0000256" key="6">
    <source>
        <dbReference type="ARBA" id="ARBA00022737"/>
    </source>
</evidence>
<feature type="domain" description="EGF-like" evidence="16">
    <location>
        <begin position="482"/>
        <end position="493"/>
    </location>
</feature>
<feature type="chain" id="PRO_5035481130" description="Integrin beta" evidence="15">
    <location>
        <begin position="18"/>
        <end position="736"/>
    </location>
</feature>
<dbReference type="GO" id="GO:0005925">
    <property type="term" value="C:focal adhesion"/>
    <property type="evidence" value="ECO:0007669"/>
    <property type="project" value="TreeGrafter"/>
</dbReference>
<reference evidence="17" key="1">
    <citation type="submission" date="2021-12" db="EMBL/GenBank/DDBJ databases">
        <authorList>
            <person name="Martin H S."/>
        </authorList>
    </citation>
    <scope>NUCLEOTIDE SEQUENCE</scope>
</reference>
<dbReference type="SUPFAM" id="SSF57196">
    <property type="entry name" value="EGF/Laminin"/>
    <property type="match status" value="1"/>
</dbReference>
<comment type="similarity">
    <text evidence="2 13">Belongs to the integrin beta chain family.</text>
</comment>
<dbReference type="GO" id="GO:0007160">
    <property type="term" value="P:cell-matrix adhesion"/>
    <property type="evidence" value="ECO:0007669"/>
    <property type="project" value="TreeGrafter"/>
</dbReference>
<feature type="signal peptide" evidence="15">
    <location>
        <begin position="1"/>
        <end position="17"/>
    </location>
</feature>
<dbReference type="GO" id="GO:0007229">
    <property type="term" value="P:integrin-mediated signaling pathway"/>
    <property type="evidence" value="ECO:0007669"/>
    <property type="project" value="UniProtKB-KW"/>
</dbReference>
<evidence type="ECO:0000256" key="14">
    <source>
        <dbReference type="SAM" id="Phobius"/>
    </source>
</evidence>
<protein>
    <recommendedName>
        <fullName evidence="13">Integrin beta</fullName>
    </recommendedName>
</protein>
<dbReference type="Pfam" id="PF08725">
    <property type="entry name" value="Integrin_b_cyt"/>
    <property type="match status" value="1"/>
</dbReference>
<dbReference type="InterPro" id="IPR014836">
    <property type="entry name" value="Integrin_bsu_cyt_dom"/>
</dbReference>
<gene>
    <name evidence="17" type="ORF">BINO364_LOCUS11910</name>
</gene>
<evidence type="ECO:0000256" key="5">
    <source>
        <dbReference type="ARBA" id="ARBA00022729"/>
    </source>
</evidence>
<evidence type="ECO:0000313" key="18">
    <source>
        <dbReference type="Proteomes" id="UP000838878"/>
    </source>
</evidence>
<evidence type="ECO:0000256" key="1">
    <source>
        <dbReference type="ARBA" id="ARBA00004479"/>
    </source>
</evidence>
<keyword evidence="3" id="KW-0245">EGF-like domain</keyword>
<dbReference type="GO" id="GO:0016477">
    <property type="term" value="P:cell migration"/>
    <property type="evidence" value="ECO:0007669"/>
    <property type="project" value="TreeGrafter"/>
</dbReference>
<name>A0A8J9UX53_9NEOP</name>